<gene>
    <name evidence="1" type="ORF">DU67_05735</name>
</gene>
<dbReference type="InterPro" id="IPR029035">
    <property type="entry name" value="DHS-like_NAD/FAD-binding_dom"/>
</dbReference>
<dbReference type="PATRIC" id="fig|2209.70.peg.1257"/>
<sequence>MDSRKLEGLAEVVTKFQTSLKNILDEHQEFHKALDYEDLHTFYGLGEQPASYYASLSDILFWIDSRGYITELDAWNGFKVQENHQEISDYLQETEQYIVFSELVEAVKRKRITPFVGAGLSESCKFPLWRQTIEKLVVKFEDISASQQRANLPALSYLDEVKELLSKRKYLEAVQILYENDQTQVENYIRNTFSLPTDGQTLRERIKGPIEILPDIANGCIITTNFDRLIEETYRKRNRPIEGYMHGIQDQNKFVTSLIQGERCILKLHGNVANQNTYIFSQQQYRDAYGEDIDFTKPLAKTLRQIFISSSLLFIGCSLEQDRTLDLFSAVVNSKEFEIPDHFAILNKPTSHSEMAAKENRLLKMKIRPIWYDVDSDGKHTKFEKLLKYIADCSNGMARLRGF</sequence>
<comment type="caution">
    <text evidence="1">The sequence shown here is derived from an EMBL/GenBank/DDBJ whole genome shotgun (WGS) entry which is preliminary data.</text>
</comment>
<accession>A0A0F8H3K0</accession>
<dbReference type="AlphaFoldDB" id="A0A0F8H3K0"/>
<dbReference type="EMBL" id="JJPL01000124">
    <property type="protein sequence ID" value="KKG61444.1"/>
    <property type="molecule type" value="Genomic_DNA"/>
</dbReference>
<evidence type="ECO:0000313" key="2">
    <source>
        <dbReference type="Proteomes" id="UP000034424"/>
    </source>
</evidence>
<protein>
    <submittedName>
        <fullName evidence="1">Uncharacterized protein</fullName>
    </submittedName>
</protein>
<proteinExistence type="predicted"/>
<dbReference type="Proteomes" id="UP000034424">
    <property type="component" value="Unassembled WGS sequence"/>
</dbReference>
<reference evidence="1 2" key="1">
    <citation type="journal article" date="2015" name="ISME J.">
        <title>Genomic and phenotypic differentiation among Methanosarcina mazei populations from Columbia River sediment.</title>
        <authorList>
            <person name="Youngblut N.D."/>
            <person name="Wirth J.S."/>
            <person name="Henriksen J.R."/>
            <person name="Smith M."/>
            <person name="Simon H."/>
            <person name="Metcalf W.W."/>
            <person name="Whitaker R.J."/>
        </authorList>
    </citation>
    <scope>NUCLEOTIDE SEQUENCE [LARGE SCALE GENOMIC DNA]</scope>
    <source>
        <strain evidence="1 2">3.F.T.2.1</strain>
    </source>
</reference>
<evidence type="ECO:0000313" key="1">
    <source>
        <dbReference type="EMBL" id="KKG61444.1"/>
    </source>
</evidence>
<dbReference type="Pfam" id="PF13289">
    <property type="entry name" value="SIR2_2"/>
    <property type="match status" value="1"/>
</dbReference>
<name>A0A0F8H3K0_METMZ</name>
<dbReference type="RefSeq" id="WP_048049379.1">
    <property type="nucleotide sequence ID" value="NZ_JJPL01000124.1"/>
</dbReference>
<organism evidence="1 2">
    <name type="scientific">Methanosarcina mazei</name>
    <name type="common">Methanosarcina frisia</name>
    <dbReference type="NCBI Taxonomy" id="2209"/>
    <lineage>
        <taxon>Archaea</taxon>
        <taxon>Methanobacteriati</taxon>
        <taxon>Methanobacteriota</taxon>
        <taxon>Stenosarchaea group</taxon>
        <taxon>Methanomicrobia</taxon>
        <taxon>Methanosarcinales</taxon>
        <taxon>Methanosarcinaceae</taxon>
        <taxon>Methanosarcina</taxon>
    </lineage>
</organism>
<dbReference type="SUPFAM" id="SSF52467">
    <property type="entry name" value="DHS-like NAD/FAD-binding domain"/>
    <property type="match status" value="1"/>
</dbReference>